<accession>A0AAD9HQG2</accession>
<organism evidence="2 3">
    <name type="scientific">Colletotrichum zoysiae</name>
    <dbReference type="NCBI Taxonomy" id="1216348"/>
    <lineage>
        <taxon>Eukaryota</taxon>
        <taxon>Fungi</taxon>
        <taxon>Dikarya</taxon>
        <taxon>Ascomycota</taxon>
        <taxon>Pezizomycotina</taxon>
        <taxon>Sordariomycetes</taxon>
        <taxon>Hypocreomycetidae</taxon>
        <taxon>Glomerellales</taxon>
        <taxon>Glomerellaceae</taxon>
        <taxon>Colletotrichum</taxon>
        <taxon>Colletotrichum graminicola species complex</taxon>
    </lineage>
</organism>
<sequence>MAKCRRPSLTDCLLACRKPPATSPSRRTEGRSGPLRPISAPGPSQPVGSSRLVFTGDGENPSDLLAYQYQCHSNVGREGLGRW</sequence>
<name>A0AAD9HQG2_9PEZI</name>
<proteinExistence type="predicted"/>
<protein>
    <submittedName>
        <fullName evidence="2">Uncharacterized protein</fullName>
    </submittedName>
</protein>
<dbReference type="EMBL" id="MU842834">
    <property type="protein sequence ID" value="KAK2032059.1"/>
    <property type="molecule type" value="Genomic_DNA"/>
</dbReference>
<dbReference type="Proteomes" id="UP001232148">
    <property type="component" value="Unassembled WGS sequence"/>
</dbReference>
<keyword evidence="3" id="KW-1185">Reference proteome</keyword>
<evidence type="ECO:0000313" key="2">
    <source>
        <dbReference type="EMBL" id="KAK2032059.1"/>
    </source>
</evidence>
<reference evidence="2" key="1">
    <citation type="submission" date="2021-06" db="EMBL/GenBank/DDBJ databases">
        <title>Comparative genomics, transcriptomics and evolutionary studies reveal genomic signatures of adaptation to plant cell wall in hemibiotrophic fungi.</title>
        <authorList>
            <consortium name="DOE Joint Genome Institute"/>
            <person name="Baroncelli R."/>
            <person name="Diaz J.F."/>
            <person name="Benocci T."/>
            <person name="Peng M."/>
            <person name="Battaglia E."/>
            <person name="Haridas S."/>
            <person name="Andreopoulos W."/>
            <person name="Labutti K."/>
            <person name="Pangilinan J."/>
            <person name="Floch G.L."/>
            <person name="Makela M.R."/>
            <person name="Henrissat B."/>
            <person name="Grigoriev I.V."/>
            <person name="Crouch J.A."/>
            <person name="De Vries R.P."/>
            <person name="Sukno S.A."/>
            <person name="Thon M.R."/>
        </authorList>
    </citation>
    <scope>NUCLEOTIDE SEQUENCE</scope>
    <source>
        <strain evidence="2">MAFF235873</strain>
    </source>
</reference>
<feature type="region of interest" description="Disordered" evidence="1">
    <location>
        <begin position="15"/>
        <end position="56"/>
    </location>
</feature>
<evidence type="ECO:0000313" key="3">
    <source>
        <dbReference type="Proteomes" id="UP001232148"/>
    </source>
</evidence>
<comment type="caution">
    <text evidence="2">The sequence shown here is derived from an EMBL/GenBank/DDBJ whole genome shotgun (WGS) entry which is preliminary data.</text>
</comment>
<gene>
    <name evidence="2" type="ORF">LX32DRAFT_225822</name>
</gene>
<dbReference type="AlphaFoldDB" id="A0AAD9HQG2"/>
<evidence type="ECO:0000256" key="1">
    <source>
        <dbReference type="SAM" id="MobiDB-lite"/>
    </source>
</evidence>